<evidence type="ECO:0000313" key="2">
    <source>
        <dbReference type="Proteomes" id="UP000828941"/>
    </source>
</evidence>
<dbReference type="Proteomes" id="UP000828941">
    <property type="component" value="Chromosome 5"/>
</dbReference>
<name>A0ACB9P8L7_BAUVA</name>
<evidence type="ECO:0000313" key="1">
    <source>
        <dbReference type="EMBL" id="KAI4345100.1"/>
    </source>
</evidence>
<organism evidence="1 2">
    <name type="scientific">Bauhinia variegata</name>
    <name type="common">Purple orchid tree</name>
    <name type="synonym">Phanera variegata</name>
    <dbReference type="NCBI Taxonomy" id="167791"/>
    <lineage>
        <taxon>Eukaryota</taxon>
        <taxon>Viridiplantae</taxon>
        <taxon>Streptophyta</taxon>
        <taxon>Embryophyta</taxon>
        <taxon>Tracheophyta</taxon>
        <taxon>Spermatophyta</taxon>
        <taxon>Magnoliopsida</taxon>
        <taxon>eudicotyledons</taxon>
        <taxon>Gunneridae</taxon>
        <taxon>Pentapetalae</taxon>
        <taxon>rosids</taxon>
        <taxon>fabids</taxon>
        <taxon>Fabales</taxon>
        <taxon>Fabaceae</taxon>
        <taxon>Cercidoideae</taxon>
        <taxon>Cercideae</taxon>
        <taxon>Bauhiniinae</taxon>
        <taxon>Bauhinia</taxon>
    </lineage>
</organism>
<accession>A0ACB9P8L7</accession>
<proteinExistence type="predicted"/>
<sequence>MSFQPDFCNHSESFKKLVEMRLPPFIDDNDDAEIDSSLEDKGYSMLINRVLPFYVMSEAGQQKWCTQQASTK</sequence>
<keyword evidence="2" id="KW-1185">Reference proteome</keyword>
<dbReference type="EMBL" id="CM039430">
    <property type="protein sequence ID" value="KAI4345100.1"/>
    <property type="molecule type" value="Genomic_DNA"/>
</dbReference>
<gene>
    <name evidence="1" type="ORF">L6164_012261</name>
</gene>
<protein>
    <submittedName>
        <fullName evidence="1">Uncharacterized protein</fullName>
    </submittedName>
</protein>
<reference evidence="1 2" key="1">
    <citation type="journal article" date="2022" name="DNA Res.">
        <title>Chromosomal-level genome assembly of the orchid tree Bauhinia variegata (Leguminosae; Cercidoideae) supports the allotetraploid origin hypothesis of Bauhinia.</title>
        <authorList>
            <person name="Zhong Y."/>
            <person name="Chen Y."/>
            <person name="Zheng D."/>
            <person name="Pang J."/>
            <person name="Liu Y."/>
            <person name="Luo S."/>
            <person name="Meng S."/>
            <person name="Qian L."/>
            <person name="Wei D."/>
            <person name="Dai S."/>
            <person name="Zhou R."/>
        </authorList>
    </citation>
    <scope>NUCLEOTIDE SEQUENCE [LARGE SCALE GENOMIC DNA]</scope>
    <source>
        <strain evidence="1">BV-YZ2020</strain>
    </source>
</reference>
<comment type="caution">
    <text evidence="1">The sequence shown here is derived from an EMBL/GenBank/DDBJ whole genome shotgun (WGS) entry which is preliminary data.</text>
</comment>